<dbReference type="EMBL" id="MN739613">
    <property type="protein sequence ID" value="QHT15638.1"/>
    <property type="molecule type" value="Genomic_DNA"/>
</dbReference>
<feature type="domain" description="HNH" evidence="1">
    <location>
        <begin position="408"/>
        <end position="452"/>
    </location>
</feature>
<evidence type="ECO:0008006" key="4">
    <source>
        <dbReference type="Google" id="ProtNLM"/>
    </source>
</evidence>
<name>A0A6C0DFA6_9ZZZZ</name>
<dbReference type="Pfam" id="PF01844">
    <property type="entry name" value="HNH"/>
    <property type="match status" value="1"/>
</dbReference>
<evidence type="ECO:0000259" key="1">
    <source>
        <dbReference type="Pfam" id="PF01844"/>
    </source>
</evidence>
<reference evidence="3" key="1">
    <citation type="journal article" date="2020" name="Nature">
        <title>Giant virus diversity and host interactions through global metagenomics.</title>
        <authorList>
            <person name="Schulz F."/>
            <person name="Roux S."/>
            <person name="Paez-Espino D."/>
            <person name="Jungbluth S."/>
            <person name="Walsh D.A."/>
            <person name="Denef V.J."/>
            <person name="McMahon K.D."/>
            <person name="Konstantinidis K.T."/>
            <person name="Eloe-Fadrosh E.A."/>
            <person name="Kyrpides N.C."/>
            <person name="Woyke T."/>
        </authorList>
    </citation>
    <scope>NUCLEOTIDE SEQUENCE</scope>
    <source>
        <strain evidence="3">GVMAG-M-3300023174-176</strain>
    </source>
</reference>
<accession>A0A6C0DFA6</accession>
<dbReference type="AlphaFoldDB" id="A0A6C0DFA6"/>
<sequence>MDIDFDCQPHTSNKAISSIYSELLASDEQLNRRPAYQRSPVWDEEQKSNLIDSIVKRCPMPVFLLYSYEKDIPECIDGQNRLTTIKEYIEQTPSETCVPWAWIKEYEDHLEFVFYTNSITQEAMTKYCESKTKMTKGLKKNKIYRLMTPTEVKRFNGYQCTISEIQTKLTFDQRKDIFLRWQSGTGISQCDRYKNEDAPFCNFVIEQELEKILAPRISACLKTGRKNWLWDLYRLIHVFYEGNTEPESVFISTIKSRTRIKAVSEEAFSSEEMKNAVKRCEKFLGRFPFLSKVKGMYISFLLQIAFIWNLSPVHIREVMEREEFLLKFAETNLCDETMNHNTLNNGPNETAVVSTYPRFRMAFMVAYDEQKPEEAVGVKKKNKETIPAARKTEVWNKYIGEEIGKAKCVCCGLRDITSRDFATGHVISEEDGGTIDATNLRPICAICNSSMGSKNMVAWMKRIYPTNKLVGI</sequence>
<dbReference type="GO" id="GO:0003676">
    <property type="term" value="F:nucleic acid binding"/>
    <property type="evidence" value="ECO:0007669"/>
    <property type="project" value="InterPro"/>
</dbReference>
<feature type="domain" description="GmrSD restriction endonucleases N-terminal" evidence="2">
    <location>
        <begin position="23"/>
        <end position="152"/>
    </location>
</feature>
<dbReference type="GO" id="GO:0008270">
    <property type="term" value="F:zinc ion binding"/>
    <property type="evidence" value="ECO:0007669"/>
    <property type="project" value="InterPro"/>
</dbReference>
<protein>
    <recommendedName>
        <fullName evidence="4">HNH nuclease domain-containing protein</fullName>
    </recommendedName>
</protein>
<dbReference type="GO" id="GO:0004519">
    <property type="term" value="F:endonuclease activity"/>
    <property type="evidence" value="ECO:0007669"/>
    <property type="project" value="InterPro"/>
</dbReference>
<dbReference type="Pfam" id="PF03235">
    <property type="entry name" value="GmrSD_N"/>
    <property type="match status" value="1"/>
</dbReference>
<dbReference type="Gene3D" id="1.10.30.50">
    <property type="match status" value="1"/>
</dbReference>
<dbReference type="PANTHER" id="PTHR39639">
    <property type="entry name" value="CHROMOSOME 16, WHOLE GENOME SHOTGUN SEQUENCE"/>
    <property type="match status" value="1"/>
</dbReference>
<evidence type="ECO:0000259" key="2">
    <source>
        <dbReference type="Pfam" id="PF03235"/>
    </source>
</evidence>
<dbReference type="PANTHER" id="PTHR39639:SF1">
    <property type="entry name" value="DUF262 DOMAIN-CONTAINING PROTEIN"/>
    <property type="match status" value="1"/>
</dbReference>
<proteinExistence type="predicted"/>
<organism evidence="3">
    <name type="scientific">viral metagenome</name>
    <dbReference type="NCBI Taxonomy" id="1070528"/>
    <lineage>
        <taxon>unclassified sequences</taxon>
        <taxon>metagenomes</taxon>
        <taxon>organismal metagenomes</taxon>
    </lineage>
</organism>
<evidence type="ECO:0000313" key="3">
    <source>
        <dbReference type="EMBL" id="QHT15638.1"/>
    </source>
</evidence>
<dbReference type="InterPro" id="IPR004919">
    <property type="entry name" value="GmrSD_N"/>
</dbReference>
<dbReference type="InterPro" id="IPR002711">
    <property type="entry name" value="HNH"/>
</dbReference>